<sequence length="468" mass="53176">MICWVLIYFFRHSFAFPLRVSPLPPSHGSILWRDISNLPVSEPNTGTSSNQDTRSIYELVSSCLATLLACTWVAVHPNIAAPEDTERRILLRRLKIAFHLILAPENVILWAAKQRLDARFLAHKYSTRGWTVTHGFFLLMGGYTLWSPAPPTSIHIKNPTPSTFIRVLTHEDLDKLFNSSSPQVNFPILSVDEIKDHSKADWLAKVVVLVQTTWFIVNCVGRLASKLPLSELEVMTLAYAALSGLISALWWNKPTDVRFPVKVHLLDENLVEKWATAPALQPPAAHLLKRPLWRQILGWLHAILWQPIQTFARDYRILLAGIRKISTHAHRVPTFYSPEIRRPHLLKWTLLFDTVGVIFGGIHLIAWSSFFPTEAEKWLWRVNSLLVAGGCTLACFLIVCSGVIRNSTNEDDLFGGVEGILIVINIIVYITARFILLILPWIQLRGGTRVDAAVWKELDWTQFFLHFG</sequence>
<dbReference type="OrthoDB" id="9451547at2759"/>
<organism evidence="3 4">
    <name type="scientific">Psilocybe cyanescens</name>
    <dbReference type="NCBI Taxonomy" id="93625"/>
    <lineage>
        <taxon>Eukaryota</taxon>
        <taxon>Fungi</taxon>
        <taxon>Dikarya</taxon>
        <taxon>Basidiomycota</taxon>
        <taxon>Agaricomycotina</taxon>
        <taxon>Agaricomycetes</taxon>
        <taxon>Agaricomycetidae</taxon>
        <taxon>Agaricales</taxon>
        <taxon>Agaricineae</taxon>
        <taxon>Strophariaceae</taxon>
        <taxon>Psilocybe</taxon>
    </lineage>
</organism>
<proteinExistence type="predicted"/>
<keyword evidence="1" id="KW-1133">Transmembrane helix</keyword>
<feature type="chain" id="PRO_5019059380" description="Wax synthase domain-containing protein" evidence="2">
    <location>
        <begin position="16"/>
        <end position="468"/>
    </location>
</feature>
<feature type="transmembrane region" description="Helical" evidence="1">
    <location>
        <begin position="378"/>
        <end position="399"/>
    </location>
</feature>
<evidence type="ECO:0000256" key="1">
    <source>
        <dbReference type="SAM" id="Phobius"/>
    </source>
</evidence>
<reference evidence="3 4" key="1">
    <citation type="journal article" date="2018" name="Evol. Lett.">
        <title>Horizontal gene cluster transfer increased hallucinogenic mushroom diversity.</title>
        <authorList>
            <person name="Reynolds H.T."/>
            <person name="Vijayakumar V."/>
            <person name="Gluck-Thaler E."/>
            <person name="Korotkin H.B."/>
            <person name="Matheny P.B."/>
            <person name="Slot J.C."/>
        </authorList>
    </citation>
    <scope>NUCLEOTIDE SEQUENCE [LARGE SCALE GENOMIC DNA]</scope>
    <source>
        <strain evidence="3 4">2631</strain>
    </source>
</reference>
<evidence type="ECO:0008006" key="5">
    <source>
        <dbReference type="Google" id="ProtNLM"/>
    </source>
</evidence>
<gene>
    <name evidence="3" type="ORF">CVT25_007314</name>
</gene>
<dbReference type="PANTHER" id="PTHR35043">
    <property type="entry name" value="TRANSCRIPTION FACTOR DOMAIN-CONTAINING PROTEIN"/>
    <property type="match status" value="1"/>
</dbReference>
<comment type="caution">
    <text evidence="3">The sequence shown here is derived from an EMBL/GenBank/DDBJ whole genome shotgun (WGS) entry which is preliminary data.</text>
</comment>
<feature type="transmembrane region" description="Helical" evidence="1">
    <location>
        <begin position="419"/>
        <end position="439"/>
    </location>
</feature>
<dbReference type="Proteomes" id="UP000283269">
    <property type="component" value="Unassembled WGS sequence"/>
</dbReference>
<keyword evidence="1" id="KW-0472">Membrane</keyword>
<dbReference type="STRING" id="93625.A0A409XN05"/>
<keyword evidence="1" id="KW-0812">Transmembrane</keyword>
<feature type="transmembrane region" description="Helical" evidence="1">
    <location>
        <begin position="345"/>
        <end position="366"/>
    </location>
</feature>
<feature type="signal peptide" evidence="2">
    <location>
        <begin position="1"/>
        <end position="15"/>
    </location>
</feature>
<dbReference type="InParanoid" id="A0A409XN05"/>
<evidence type="ECO:0000313" key="3">
    <source>
        <dbReference type="EMBL" id="PPQ92066.1"/>
    </source>
</evidence>
<dbReference type="EMBL" id="NHYD01001128">
    <property type="protein sequence ID" value="PPQ92066.1"/>
    <property type="molecule type" value="Genomic_DNA"/>
</dbReference>
<evidence type="ECO:0000313" key="4">
    <source>
        <dbReference type="Proteomes" id="UP000283269"/>
    </source>
</evidence>
<keyword evidence="2" id="KW-0732">Signal</keyword>
<name>A0A409XN05_PSICY</name>
<dbReference type="AlphaFoldDB" id="A0A409XN05"/>
<dbReference type="PANTHER" id="PTHR35043:SF7">
    <property type="entry name" value="TRANSCRIPTION FACTOR DOMAIN-CONTAINING PROTEIN"/>
    <property type="match status" value="1"/>
</dbReference>
<evidence type="ECO:0000256" key="2">
    <source>
        <dbReference type="SAM" id="SignalP"/>
    </source>
</evidence>
<accession>A0A409XN05</accession>
<protein>
    <recommendedName>
        <fullName evidence="5">Wax synthase domain-containing protein</fullName>
    </recommendedName>
</protein>
<keyword evidence="4" id="KW-1185">Reference proteome</keyword>